<dbReference type="Proteomes" id="UP001054837">
    <property type="component" value="Unassembled WGS sequence"/>
</dbReference>
<feature type="region of interest" description="Disordered" evidence="1">
    <location>
        <begin position="79"/>
        <end position="104"/>
    </location>
</feature>
<dbReference type="AlphaFoldDB" id="A0AAV4V2B4"/>
<evidence type="ECO:0000256" key="1">
    <source>
        <dbReference type="SAM" id="MobiDB-lite"/>
    </source>
</evidence>
<protein>
    <recommendedName>
        <fullName evidence="4">Phosphoglycerate kinase</fullName>
    </recommendedName>
</protein>
<dbReference type="EMBL" id="BPLQ01012280">
    <property type="protein sequence ID" value="GIY64149.1"/>
    <property type="molecule type" value="Genomic_DNA"/>
</dbReference>
<evidence type="ECO:0000313" key="2">
    <source>
        <dbReference type="EMBL" id="GIY64149.1"/>
    </source>
</evidence>
<evidence type="ECO:0008006" key="4">
    <source>
        <dbReference type="Google" id="ProtNLM"/>
    </source>
</evidence>
<sequence length="104" mass="10724">MGWVAAFTSFSTTGWMADFKSFSTTGWMADFKSFSTTGCTVDFKSFSDSGCTVAGVSAQVIKSLKSIGIPIVIDCPSGPATGSDSKLSKKSRSIGVTIGGGDKT</sequence>
<reference evidence="2 3" key="1">
    <citation type="submission" date="2021-06" db="EMBL/GenBank/DDBJ databases">
        <title>Caerostris darwini draft genome.</title>
        <authorList>
            <person name="Kono N."/>
            <person name="Arakawa K."/>
        </authorList>
    </citation>
    <scope>NUCLEOTIDE SEQUENCE [LARGE SCALE GENOMIC DNA]</scope>
</reference>
<evidence type="ECO:0000313" key="3">
    <source>
        <dbReference type="Proteomes" id="UP001054837"/>
    </source>
</evidence>
<accession>A0AAV4V2B4</accession>
<comment type="caution">
    <text evidence="2">The sequence shown here is derived from an EMBL/GenBank/DDBJ whole genome shotgun (WGS) entry which is preliminary data.</text>
</comment>
<keyword evidence="3" id="KW-1185">Reference proteome</keyword>
<name>A0AAV4V2B4_9ARAC</name>
<organism evidence="2 3">
    <name type="scientific">Caerostris darwini</name>
    <dbReference type="NCBI Taxonomy" id="1538125"/>
    <lineage>
        <taxon>Eukaryota</taxon>
        <taxon>Metazoa</taxon>
        <taxon>Ecdysozoa</taxon>
        <taxon>Arthropoda</taxon>
        <taxon>Chelicerata</taxon>
        <taxon>Arachnida</taxon>
        <taxon>Araneae</taxon>
        <taxon>Araneomorphae</taxon>
        <taxon>Entelegynae</taxon>
        <taxon>Araneoidea</taxon>
        <taxon>Araneidae</taxon>
        <taxon>Caerostris</taxon>
    </lineage>
</organism>
<gene>
    <name evidence="2" type="ORF">CDAR_170191</name>
</gene>
<proteinExistence type="predicted"/>